<feature type="DNA-binding region" description="OmpR/PhoB-type" evidence="3">
    <location>
        <begin position="149"/>
        <end position="244"/>
    </location>
</feature>
<keyword evidence="2" id="KW-0597">Phosphoprotein</keyword>
<evidence type="ECO:0000256" key="1">
    <source>
        <dbReference type="ARBA" id="ARBA00023125"/>
    </source>
</evidence>
<dbReference type="PANTHER" id="PTHR48111">
    <property type="entry name" value="REGULATOR OF RPOS"/>
    <property type="match status" value="1"/>
</dbReference>
<dbReference type="Gene3D" id="6.10.250.690">
    <property type="match status" value="1"/>
</dbReference>
<evidence type="ECO:0000259" key="5">
    <source>
        <dbReference type="PROSITE" id="PS51755"/>
    </source>
</evidence>
<dbReference type="Proteomes" id="UP000651728">
    <property type="component" value="Unassembled WGS sequence"/>
</dbReference>
<comment type="caution">
    <text evidence="6">The sequence shown here is derived from an EMBL/GenBank/DDBJ whole genome shotgun (WGS) entry which is preliminary data.</text>
</comment>
<dbReference type="GO" id="GO:0003677">
    <property type="term" value="F:DNA binding"/>
    <property type="evidence" value="ECO:0007669"/>
    <property type="project" value="UniProtKB-KW"/>
</dbReference>
<name>A0ABQ4FNM3_9ACTN</name>
<dbReference type="InterPro" id="IPR039420">
    <property type="entry name" value="WalR-like"/>
</dbReference>
<evidence type="ECO:0000256" key="3">
    <source>
        <dbReference type="PROSITE-ProRule" id="PRU01091"/>
    </source>
</evidence>
<dbReference type="InterPro" id="IPR036388">
    <property type="entry name" value="WH-like_DNA-bd_sf"/>
</dbReference>
<proteinExistence type="predicted"/>
<dbReference type="InterPro" id="IPR011006">
    <property type="entry name" value="CheY-like_superfamily"/>
</dbReference>
<dbReference type="PROSITE" id="PS51755">
    <property type="entry name" value="OMPR_PHOB"/>
    <property type="match status" value="1"/>
</dbReference>
<dbReference type="SMART" id="SM00862">
    <property type="entry name" value="Trans_reg_C"/>
    <property type="match status" value="1"/>
</dbReference>
<evidence type="ECO:0000313" key="7">
    <source>
        <dbReference type="Proteomes" id="UP000651728"/>
    </source>
</evidence>
<keyword evidence="7" id="KW-1185">Reference proteome</keyword>
<dbReference type="Pfam" id="PF00486">
    <property type="entry name" value="Trans_reg_C"/>
    <property type="match status" value="1"/>
</dbReference>
<dbReference type="Gene3D" id="1.10.10.10">
    <property type="entry name" value="Winged helix-like DNA-binding domain superfamily/Winged helix DNA-binding domain"/>
    <property type="match status" value="1"/>
</dbReference>
<evidence type="ECO:0000256" key="2">
    <source>
        <dbReference type="PROSITE-ProRule" id="PRU00169"/>
    </source>
</evidence>
<feature type="modified residue" description="4-aspartylphosphate" evidence="2">
    <location>
        <position position="77"/>
    </location>
</feature>
<dbReference type="CDD" id="cd00383">
    <property type="entry name" value="trans_reg_C"/>
    <property type="match status" value="1"/>
</dbReference>
<dbReference type="EMBL" id="BOOB01000059">
    <property type="protein sequence ID" value="GIH36416.1"/>
    <property type="molecule type" value="Genomic_DNA"/>
</dbReference>
<organism evidence="6 7">
    <name type="scientific">Microbispora amethystogenes</name>
    <dbReference type="NCBI Taxonomy" id="1427754"/>
    <lineage>
        <taxon>Bacteria</taxon>
        <taxon>Bacillati</taxon>
        <taxon>Actinomycetota</taxon>
        <taxon>Actinomycetes</taxon>
        <taxon>Streptosporangiales</taxon>
        <taxon>Streptosporangiaceae</taxon>
        <taxon>Microbispora</taxon>
    </lineage>
</organism>
<dbReference type="PROSITE" id="PS50110">
    <property type="entry name" value="RESPONSE_REGULATORY"/>
    <property type="match status" value="1"/>
</dbReference>
<sequence length="244" mass="26268">MIACVSRRLISCSGAPSLLLRITPAGPGVLLVEDEQPLATYIAAGLRKHGCAVDMAHDGRQALDKCEITPYDVVVLDRDLPVVHGDIVCRRLAQRGAARVLMLTASGAVSDRVDGLTLGADDYLGKPFAFSELVARVRALARRSTPAHPPVLRARDVELDPSRRTAERNGRLLSLTPKEFGVLERLLTAGGAVVSAETLLDKVWDEHADPFTNAVRITVSTLRRKLGDPPLVETVTGAGYRIVP</sequence>
<feature type="domain" description="OmpR/PhoB-type" evidence="5">
    <location>
        <begin position="149"/>
        <end position="244"/>
    </location>
</feature>
<dbReference type="InterPro" id="IPR001789">
    <property type="entry name" value="Sig_transdc_resp-reg_receiver"/>
</dbReference>
<dbReference type="PANTHER" id="PTHR48111:SF36">
    <property type="entry name" value="TRANSCRIPTIONAL REGULATORY PROTEIN CUTR"/>
    <property type="match status" value="1"/>
</dbReference>
<reference evidence="6 7" key="1">
    <citation type="submission" date="2021-01" db="EMBL/GenBank/DDBJ databases">
        <title>Whole genome shotgun sequence of Microbispora amethystogenes NBRC 101907.</title>
        <authorList>
            <person name="Komaki H."/>
            <person name="Tamura T."/>
        </authorList>
    </citation>
    <scope>NUCLEOTIDE SEQUENCE [LARGE SCALE GENOMIC DNA]</scope>
    <source>
        <strain evidence="6 7">NBRC 101907</strain>
    </source>
</reference>
<dbReference type="SMART" id="SM00448">
    <property type="entry name" value="REC"/>
    <property type="match status" value="1"/>
</dbReference>
<dbReference type="Gene3D" id="3.40.50.2300">
    <property type="match status" value="1"/>
</dbReference>
<evidence type="ECO:0000313" key="6">
    <source>
        <dbReference type="EMBL" id="GIH36416.1"/>
    </source>
</evidence>
<dbReference type="Pfam" id="PF00072">
    <property type="entry name" value="Response_reg"/>
    <property type="match status" value="1"/>
</dbReference>
<evidence type="ECO:0000259" key="4">
    <source>
        <dbReference type="PROSITE" id="PS50110"/>
    </source>
</evidence>
<dbReference type="InterPro" id="IPR001867">
    <property type="entry name" value="OmpR/PhoB-type_DNA-bd"/>
</dbReference>
<feature type="domain" description="Response regulatory" evidence="4">
    <location>
        <begin position="28"/>
        <end position="141"/>
    </location>
</feature>
<dbReference type="SUPFAM" id="SSF52172">
    <property type="entry name" value="CheY-like"/>
    <property type="match status" value="1"/>
</dbReference>
<accession>A0ABQ4FNM3</accession>
<gene>
    <name evidence="6" type="ORF">Mam01_65800</name>
</gene>
<protein>
    <submittedName>
        <fullName evidence="6">DNA-binding response regulator</fullName>
    </submittedName>
</protein>
<keyword evidence="1 3" id="KW-0238">DNA-binding</keyword>